<proteinExistence type="inferred from homology"/>
<evidence type="ECO:0000259" key="10">
    <source>
        <dbReference type="Pfam" id="PF20985"/>
    </source>
</evidence>
<keyword evidence="9" id="KW-0812">Transmembrane</keyword>
<dbReference type="GO" id="GO:0051603">
    <property type="term" value="P:proteolysis involved in protein catabolic process"/>
    <property type="evidence" value="ECO:0007669"/>
    <property type="project" value="TreeGrafter"/>
</dbReference>
<evidence type="ECO:0000313" key="11">
    <source>
        <dbReference type="EMBL" id="KRZ67041.1"/>
    </source>
</evidence>
<keyword evidence="6" id="KW-0378">Hydrolase</keyword>
<gene>
    <name evidence="11" type="primary">Lgmn</name>
    <name evidence="11" type="ORF">T10_10591</name>
</gene>
<evidence type="ECO:0000256" key="8">
    <source>
        <dbReference type="PIRSR" id="PIRSR019663-1"/>
    </source>
</evidence>
<dbReference type="EC" id="3.4.22.34" evidence="3"/>
<dbReference type="InterPro" id="IPR046427">
    <property type="entry name" value="Legumain_prodom_sf"/>
</dbReference>
<dbReference type="Proteomes" id="UP000054843">
    <property type="component" value="Unassembled WGS sequence"/>
</dbReference>
<evidence type="ECO:0000256" key="4">
    <source>
        <dbReference type="ARBA" id="ARBA00022670"/>
    </source>
</evidence>
<keyword evidence="9" id="KW-1133">Transmembrane helix</keyword>
<keyword evidence="9" id="KW-0472">Membrane</keyword>
<protein>
    <recommendedName>
        <fullName evidence="3">legumain</fullName>
        <ecNumber evidence="3">3.4.22.34</ecNumber>
    </recommendedName>
</protein>
<organism evidence="11 12">
    <name type="scientific">Trichinella papuae</name>
    <dbReference type="NCBI Taxonomy" id="268474"/>
    <lineage>
        <taxon>Eukaryota</taxon>
        <taxon>Metazoa</taxon>
        <taxon>Ecdysozoa</taxon>
        <taxon>Nematoda</taxon>
        <taxon>Enoplea</taxon>
        <taxon>Dorylaimia</taxon>
        <taxon>Trichinellida</taxon>
        <taxon>Trichinellidae</taxon>
        <taxon>Trichinella</taxon>
    </lineage>
</organism>
<dbReference type="AlphaFoldDB" id="A0A0V1M5K6"/>
<reference evidence="11 12" key="1">
    <citation type="submission" date="2015-01" db="EMBL/GenBank/DDBJ databases">
        <title>Evolution of Trichinella species and genotypes.</title>
        <authorList>
            <person name="Korhonen P.K."/>
            <person name="Edoardo P."/>
            <person name="Giuseppe L.R."/>
            <person name="Gasser R.B."/>
        </authorList>
    </citation>
    <scope>NUCLEOTIDE SEQUENCE [LARGE SCALE GENOMIC DNA]</scope>
    <source>
        <strain evidence="11">ISS1980</strain>
    </source>
</reference>
<dbReference type="Gene3D" id="3.40.50.1460">
    <property type="match status" value="1"/>
</dbReference>
<evidence type="ECO:0000256" key="1">
    <source>
        <dbReference type="ARBA" id="ARBA00000810"/>
    </source>
</evidence>
<dbReference type="InterPro" id="IPR048501">
    <property type="entry name" value="Legum_prodom"/>
</dbReference>
<comment type="caution">
    <text evidence="11">The sequence shown here is derived from an EMBL/GenBank/DDBJ whole genome shotgun (WGS) entry which is preliminary data.</text>
</comment>
<evidence type="ECO:0000256" key="7">
    <source>
        <dbReference type="ARBA" id="ARBA00022807"/>
    </source>
</evidence>
<feature type="non-terminal residue" evidence="11">
    <location>
        <position position="1"/>
    </location>
</feature>
<dbReference type="Pfam" id="PF01650">
    <property type="entry name" value="Peptidase_C13"/>
    <property type="match status" value="1"/>
</dbReference>
<dbReference type="InterPro" id="IPR001096">
    <property type="entry name" value="Peptidase_C13"/>
</dbReference>
<comment type="catalytic activity">
    <reaction evidence="1">
        <text>Hydrolysis of proteins and small molecule substrates at -Asn-|-Xaa- bonds.</text>
        <dbReference type="EC" id="3.4.22.34"/>
    </reaction>
</comment>
<keyword evidence="4" id="KW-0645">Protease</keyword>
<feature type="active site" description="Nucleophile" evidence="8">
    <location>
        <position position="252"/>
    </location>
</feature>
<dbReference type="EMBL" id="JYDO01000212">
    <property type="protein sequence ID" value="KRZ67041.1"/>
    <property type="molecule type" value="Genomic_DNA"/>
</dbReference>
<keyword evidence="12" id="KW-1185">Reference proteome</keyword>
<comment type="similarity">
    <text evidence="2">Belongs to the peptidase C13 family.</text>
</comment>
<keyword evidence="7" id="KW-0788">Thiol protease</keyword>
<dbReference type="FunFam" id="3.40.50.1460:FF:000006">
    <property type="entry name" value="Legumain"/>
    <property type="match status" value="1"/>
</dbReference>
<evidence type="ECO:0000256" key="9">
    <source>
        <dbReference type="SAM" id="Phobius"/>
    </source>
</evidence>
<evidence type="ECO:0000256" key="2">
    <source>
        <dbReference type="ARBA" id="ARBA00009941"/>
    </source>
</evidence>
<evidence type="ECO:0000256" key="5">
    <source>
        <dbReference type="ARBA" id="ARBA00022729"/>
    </source>
</evidence>
<dbReference type="Gene3D" id="1.10.132.130">
    <property type="match status" value="1"/>
</dbReference>
<keyword evidence="5" id="KW-0732">Signal</keyword>
<dbReference type="GO" id="GO:0005773">
    <property type="term" value="C:vacuole"/>
    <property type="evidence" value="ECO:0007669"/>
    <property type="project" value="GOC"/>
</dbReference>
<name>A0A0V1M5K6_9BILA</name>
<feature type="domain" description="Legumain prodomain" evidence="10">
    <location>
        <begin position="410"/>
        <end position="505"/>
    </location>
</feature>
<feature type="transmembrane region" description="Helical" evidence="9">
    <location>
        <begin position="13"/>
        <end position="31"/>
    </location>
</feature>
<dbReference type="GO" id="GO:0006624">
    <property type="term" value="P:vacuolar protein processing"/>
    <property type="evidence" value="ECO:0007669"/>
    <property type="project" value="TreeGrafter"/>
</dbReference>
<sequence length="515" mass="59324">LFLNNQLNITEKHLNLIFFSFASFIILIFTCRFNMPSIWSFVHLLVLFKFTTLVISDENPSNKWALLVAGSNGWYNYRHQADICHAYQILRKHGIPDSNIVVMMYDDIAYNEENKLSGKIINHPDGVDVYHNVPKDYIGKASHWLNICTDVNVKNFMNILLGKEKEMQHIGSGKVIKSGPNDHIFINFVDHGGSGILCFPEGEVREVSVECEEKLLAHSFTFQMTIGELNKTLTEMYRLKKYGQMLIYIEACESGSMFKNVLPNNIKIYATTAANARESSYACYFSDELETYLGDCYSVNWMENSDKELLWLETVGEQYKIVKFETNTSHVSEFGDRSVSKDYLSDFQGEEIFLKFGSSLFSQLLQPHQQQNIRPPNVYLDAVSSRDVPLEILKRKISKNGYESNDAKQNLHSLLLKRKYVDEFINQMVGEISKHFHLNHEAMLTKRVADVMDFDCHTKLVHHFSRNCFSFSKNAYALKYAYVLTNLCNTGIPVNEILIRMEESCKTAKMYSNIV</sequence>
<accession>A0A0V1M5K6</accession>
<evidence type="ECO:0000313" key="12">
    <source>
        <dbReference type="Proteomes" id="UP000054843"/>
    </source>
</evidence>
<evidence type="ECO:0000256" key="3">
    <source>
        <dbReference type="ARBA" id="ARBA00012628"/>
    </source>
</evidence>
<dbReference type="GO" id="GO:0004197">
    <property type="term" value="F:cysteine-type endopeptidase activity"/>
    <property type="evidence" value="ECO:0007669"/>
    <property type="project" value="UniProtKB-EC"/>
</dbReference>
<dbReference type="Pfam" id="PF20985">
    <property type="entry name" value="Legum_prodom"/>
    <property type="match status" value="1"/>
</dbReference>
<dbReference type="PANTHER" id="PTHR12000">
    <property type="entry name" value="HEMOGLOBINASE FAMILY MEMBER"/>
    <property type="match status" value="1"/>
</dbReference>
<dbReference type="CDD" id="cd21115">
    <property type="entry name" value="legumain_C"/>
    <property type="match status" value="1"/>
</dbReference>
<feature type="active site" evidence="8">
    <location>
        <position position="191"/>
    </location>
</feature>
<dbReference type="PRINTS" id="PR00776">
    <property type="entry name" value="HEMOGLOBNASE"/>
</dbReference>
<evidence type="ECO:0000256" key="6">
    <source>
        <dbReference type="ARBA" id="ARBA00022801"/>
    </source>
</evidence>
<dbReference type="PANTHER" id="PTHR12000:SF42">
    <property type="entry name" value="LEGUMAIN"/>
    <property type="match status" value="1"/>
</dbReference>
<dbReference type="PIRSF" id="PIRSF019663">
    <property type="entry name" value="Legumain"/>
    <property type="match status" value="1"/>
</dbReference>
<dbReference type="OrthoDB" id="192611at2759"/>